<sequence>MTDGLRPTESYDGRITVALLDDSDGRTEIPCSSYTDAIEVVKEHRYDVTAAKIIDRDDDVVFTSAEMDIDVWESIWKHEKQSMSATVEAYNCPYDSISCFADDRCVQCQMDEIQSRW</sequence>
<reference evidence="1" key="1">
    <citation type="submission" date="2019-09" db="EMBL/GenBank/DDBJ databases">
        <title>Genomic analysis of Haloferax sp. CBA1149.</title>
        <authorList>
            <person name="Roh S.W."/>
        </authorList>
    </citation>
    <scope>NUCLEOTIDE SEQUENCE</scope>
    <source>
        <strain evidence="1">CBA1149</strain>
    </source>
</reference>
<evidence type="ECO:0000313" key="1">
    <source>
        <dbReference type="EMBL" id="KAB1185417.1"/>
    </source>
</evidence>
<protein>
    <submittedName>
        <fullName evidence="1">Uncharacterized protein</fullName>
    </submittedName>
</protein>
<name>A0A643JV32_9EURY</name>
<dbReference type="AlphaFoldDB" id="A0A643JV32"/>
<dbReference type="EMBL" id="VZUS01000004">
    <property type="protein sequence ID" value="KAB1185417.1"/>
    <property type="molecule type" value="Genomic_DNA"/>
</dbReference>
<proteinExistence type="predicted"/>
<comment type="caution">
    <text evidence="1">The sequence shown here is derived from an EMBL/GenBank/DDBJ whole genome shotgun (WGS) entry which is preliminary data.</text>
</comment>
<accession>A0A643JV32</accession>
<dbReference type="RefSeq" id="WP_151139588.1">
    <property type="nucleotide sequence ID" value="NZ_VZUS01000004.1"/>
</dbReference>
<organism evidence="1">
    <name type="scientific">Haloferax sp. CBA1149</name>
    <dbReference type="NCBI Taxonomy" id="2650753"/>
    <lineage>
        <taxon>Archaea</taxon>
        <taxon>Methanobacteriati</taxon>
        <taxon>Methanobacteriota</taxon>
        <taxon>Stenosarchaea group</taxon>
        <taxon>Halobacteria</taxon>
        <taxon>Halobacteriales</taxon>
        <taxon>Haloferacaceae</taxon>
        <taxon>Haloferax</taxon>
    </lineage>
</organism>
<gene>
    <name evidence="1" type="ORF">Hfx1149_15290</name>
</gene>